<evidence type="ECO:0000259" key="2">
    <source>
        <dbReference type="Pfam" id="PF06580"/>
    </source>
</evidence>
<dbReference type="InterPro" id="IPR010559">
    <property type="entry name" value="Sig_transdc_His_kin_internal"/>
</dbReference>
<dbReference type="InterPro" id="IPR013783">
    <property type="entry name" value="Ig-like_fold"/>
</dbReference>
<organism evidence="3 4">
    <name type="scientific">Pseudochryseolinea flava</name>
    <dbReference type="NCBI Taxonomy" id="2059302"/>
    <lineage>
        <taxon>Bacteria</taxon>
        <taxon>Pseudomonadati</taxon>
        <taxon>Bacteroidota</taxon>
        <taxon>Cytophagia</taxon>
        <taxon>Cytophagales</taxon>
        <taxon>Fulvivirgaceae</taxon>
        <taxon>Pseudochryseolinea</taxon>
    </lineage>
</organism>
<proteinExistence type="predicted"/>
<dbReference type="SUPFAM" id="SSF63829">
    <property type="entry name" value="Calcium-dependent phosphotriesterase"/>
    <property type="match status" value="3"/>
</dbReference>
<keyword evidence="1" id="KW-0472">Membrane</keyword>
<dbReference type="Pfam" id="PF06580">
    <property type="entry name" value="His_kinase"/>
    <property type="match status" value="1"/>
</dbReference>
<dbReference type="RefSeq" id="WP_112747613.1">
    <property type="nucleotide sequence ID" value="NZ_QMFY01000007.1"/>
</dbReference>
<dbReference type="EMBL" id="QMFY01000007">
    <property type="protein sequence ID" value="RAW00271.1"/>
    <property type="molecule type" value="Genomic_DNA"/>
</dbReference>
<dbReference type="InterPro" id="IPR015943">
    <property type="entry name" value="WD40/YVTN_repeat-like_dom_sf"/>
</dbReference>
<dbReference type="GO" id="GO:0016020">
    <property type="term" value="C:membrane"/>
    <property type="evidence" value="ECO:0007669"/>
    <property type="project" value="InterPro"/>
</dbReference>
<sequence>MANRNYFRATLLLLLFHIGTYVSAQNLPFKHFTTLDGLPSQTVYEALQDRQGFMWFATSAGISRYDGYEFTNYTLEDGLPDNDIFGFYEDHSGRIWLRSMNGKISYIHHGKIFNSENTPVLKKIDRSSQIMKIVETPDSAFMITYYLEGVVRCTPDFQTENIYHKIDKSAGAYIGGYQHHDGSYSIVRTGELVCLANNKTILSRDTFAFTSFANRIIGDSLWLGQEDQFGSSPKGSGKFNHWISTGSLVLNFAKGSGGSIWVCTEDGTVHFDPITRQRQHFLKGNHISHVMEDHEGNIWFTTLKNGILLITHKNIRNFTTADGLSSNNVYAIKKYDGQIYLGHDNFTLSKIDQQNKISKHKFLTYLPSYIRYSKPLIYDIHIEPTSMLISSQYGLCYASGEDVTLVSNLHGRGVVKVNDDRYLVAGRYHGLSSFSKKLLDREKRHRASHELPIFREAYKRFDIIQHCATPVNVVHKQGENKFWVGLDVGIAFFNGDTLVNLHDKIPQLSERVVDVKTDSAGAVFIATSNKGVFIVLPNQEVRKINQHNGLPSNLCNKIQIDGKTLWVGTNAGLHRITLAHNYAPAAVQHINATAGLPSNFVNALLVDEQRVWVGTSNGLSVIDKNVVSHPSPAPLVYITGVAVNHQNIAIGTADEFHHKQNNFKISFVGITYKTNERIYRYALTSGDHLPEQSSIEWQETHNTSVDFPSLLPGHYTFAVMARSDKDGQWSDPVTYHLAIATPFWKTSGFLVLITIAATLLTIYLTRVYQRYRRNRKAEKRKLQLAELKTLHSQMNYHFMSNAFNSLQGMLFTGNNVDQYIGKFSKLMRLTLEHSDRQMITLAAELEYIQLYCDIEQLRLGPRFSMSVACHEQLNTSRLLIPSLTLQPFIENAIWHGIIPMKEHGLVTLTISPFDAFFKIVIEDNGIGVNASLLSKRTTARKSYGTKLIMDRLEVIKQQNNTYLSVQIEDIGSDYNDRSGTRVSLAFPYTYYE</sequence>
<keyword evidence="1" id="KW-0812">Transmembrane</keyword>
<dbReference type="SUPFAM" id="SSF55874">
    <property type="entry name" value="ATPase domain of HSP90 chaperone/DNA topoisomerase II/histidine kinase"/>
    <property type="match status" value="1"/>
</dbReference>
<feature type="domain" description="Signal transduction histidine kinase internal region" evidence="2">
    <location>
        <begin position="785"/>
        <end position="863"/>
    </location>
</feature>
<dbReference type="InterPro" id="IPR011110">
    <property type="entry name" value="Reg_prop"/>
</dbReference>
<dbReference type="PANTHER" id="PTHR34220">
    <property type="entry name" value="SENSOR HISTIDINE KINASE YPDA"/>
    <property type="match status" value="1"/>
</dbReference>
<evidence type="ECO:0000313" key="3">
    <source>
        <dbReference type="EMBL" id="RAW00271.1"/>
    </source>
</evidence>
<dbReference type="PANTHER" id="PTHR34220:SF7">
    <property type="entry name" value="SENSOR HISTIDINE KINASE YPDA"/>
    <property type="match status" value="1"/>
</dbReference>
<evidence type="ECO:0000256" key="1">
    <source>
        <dbReference type="SAM" id="Phobius"/>
    </source>
</evidence>
<dbReference type="InterPro" id="IPR050640">
    <property type="entry name" value="Bact_2-comp_sensor_kinase"/>
</dbReference>
<comment type="caution">
    <text evidence="3">The sequence shown here is derived from an EMBL/GenBank/DDBJ whole genome shotgun (WGS) entry which is preliminary data.</text>
</comment>
<feature type="transmembrane region" description="Helical" evidence="1">
    <location>
        <begin position="743"/>
        <end position="765"/>
    </location>
</feature>
<protein>
    <recommendedName>
        <fullName evidence="2">Signal transduction histidine kinase internal region domain-containing protein</fullName>
    </recommendedName>
</protein>
<keyword evidence="1" id="KW-1133">Transmembrane helix</keyword>
<dbReference type="Gene3D" id="3.30.565.10">
    <property type="entry name" value="Histidine kinase-like ATPase, C-terminal domain"/>
    <property type="match status" value="1"/>
</dbReference>
<dbReference type="AlphaFoldDB" id="A0A364Y0Z8"/>
<dbReference type="InterPro" id="IPR036890">
    <property type="entry name" value="HATPase_C_sf"/>
</dbReference>
<name>A0A364Y0Z8_9BACT</name>
<dbReference type="Gene3D" id="2.60.40.10">
    <property type="entry name" value="Immunoglobulins"/>
    <property type="match status" value="1"/>
</dbReference>
<dbReference type="Proteomes" id="UP000251889">
    <property type="component" value="Unassembled WGS sequence"/>
</dbReference>
<dbReference type="GO" id="GO:0000155">
    <property type="term" value="F:phosphorelay sensor kinase activity"/>
    <property type="evidence" value="ECO:0007669"/>
    <property type="project" value="InterPro"/>
</dbReference>
<reference evidence="3 4" key="1">
    <citation type="submission" date="2018-06" db="EMBL/GenBank/DDBJ databases">
        <title>Chryseolinea flavus sp. nov., a member of the phylum Bacteroidetes isolated from soil.</title>
        <authorList>
            <person name="Li Y."/>
            <person name="Wang J."/>
        </authorList>
    </citation>
    <scope>NUCLEOTIDE SEQUENCE [LARGE SCALE GENOMIC DNA]</scope>
    <source>
        <strain evidence="3 4">SDU1-6</strain>
    </source>
</reference>
<keyword evidence="4" id="KW-1185">Reference proteome</keyword>
<dbReference type="Gene3D" id="2.130.10.10">
    <property type="entry name" value="YVTN repeat-like/Quinoprotein amine dehydrogenase"/>
    <property type="match status" value="3"/>
</dbReference>
<dbReference type="Pfam" id="PF07494">
    <property type="entry name" value="Reg_prop"/>
    <property type="match status" value="4"/>
</dbReference>
<gene>
    <name evidence="3" type="ORF">DQQ10_14530</name>
</gene>
<accession>A0A364Y0Z8</accession>
<evidence type="ECO:0000313" key="4">
    <source>
        <dbReference type="Proteomes" id="UP000251889"/>
    </source>
</evidence>
<dbReference type="OrthoDB" id="9809670at2"/>